<organism evidence="2">
    <name type="scientific">candidate division WOR-3 bacterium</name>
    <dbReference type="NCBI Taxonomy" id="2052148"/>
    <lineage>
        <taxon>Bacteria</taxon>
        <taxon>Bacteria division WOR-3</taxon>
    </lineage>
</organism>
<keyword evidence="1" id="KW-0472">Membrane</keyword>
<name>A0A7V4CIA8_UNCW3</name>
<reference evidence="2" key="1">
    <citation type="journal article" date="2020" name="mSystems">
        <title>Genome- and Community-Level Interaction Insights into Carbon Utilization and Element Cycling Functions of Hydrothermarchaeota in Hydrothermal Sediment.</title>
        <authorList>
            <person name="Zhou Z."/>
            <person name="Liu Y."/>
            <person name="Xu W."/>
            <person name="Pan J."/>
            <person name="Luo Z.H."/>
            <person name="Li M."/>
        </authorList>
    </citation>
    <scope>NUCLEOTIDE SEQUENCE [LARGE SCALE GENOMIC DNA]</scope>
    <source>
        <strain evidence="2">SpSt-655</strain>
    </source>
</reference>
<accession>A0A7V4CIA8</accession>
<evidence type="ECO:0000256" key="1">
    <source>
        <dbReference type="SAM" id="Phobius"/>
    </source>
</evidence>
<keyword evidence="1" id="KW-0812">Transmembrane</keyword>
<sequence>MKVLEFLTKIPRRIIFLILAIFVIFPLFRPLNLTTKVSVRTLDLFKAIDNLNGDKPVLISIDFDPQSMPELYPMYLSILRHCFAKNIPVIVLGLWITGVGIGEEGLKMVASEYNKEYGKDYIFLGWKPGITAVILGLGRSLKETFPTDYYKNPIENLPLAQKVETYKDIPFMISISAGSPGYGDWIAYAQTRYGVKIGAGVTAVSAADAYPYLQSGQLTGLLSGLKGASEYEYLVEKYGYSKAFKSATQLMDSQSFAHLIIMILVIIGNIGYFFLRRKK</sequence>
<evidence type="ECO:0000313" key="2">
    <source>
        <dbReference type="EMBL" id="HGQ55601.1"/>
    </source>
</evidence>
<gene>
    <name evidence="2" type="ORF">ENU28_03960</name>
</gene>
<proteinExistence type="predicted"/>
<keyword evidence="1" id="KW-1133">Transmembrane helix</keyword>
<comment type="caution">
    <text evidence="2">The sequence shown here is derived from an EMBL/GenBank/DDBJ whole genome shotgun (WGS) entry which is preliminary data.</text>
</comment>
<feature type="transmembrane region" description="Helical" evidence="1">
    <location>
        <begin position="256"/>
        <end position="275"/>
    </location>
</feature>
<dbReference type="EMBL" id="DTBX01000139">
    <property type="protein sequence ID" value="HGQ55601.1"/>
    <property type="molecule type" value="Genomic_DNA"/>
</dbReference>
<protein>
    <submittedName>
        <fullName evidence="2">Uncharacterized protein</fullName>
    </submittedName>
</protein>
<dbReference type="AlphaFoldDB" id="A0A7V4CIA8"/>